<keyword evidence="4" id="KW-0812">Transmembrane</keyword>
<feature type="domain" description="PAC" evidence="6">
    <location>
        <begin position="439"/>
        <end position="491"/>
    </location>
</feature>
<dbReference type="AlphaFoldDB" id="A0A7W9ZIF6"/>
<dbReference type="SUPFAM" id="SSF55874">
    <property type="entry name" value="ATPase domain of HSP90 chaperone/DNA topoisomerase II/histidine kinase"/>
    <property type="match status" value="1"/>
</dbReference>
<dbReference type="Pfam" id="PF08448">
    <property type="entry name" value="PAS_4"/>
    <property type="match status" value="1"/>
</dbReference>
<dbReference type="Proteomes" id="UP000544872">
    <property type="component" value="Unassembled WGS sequence"/>
</dbReference>
<feature type="transmembrane region" description="Helical" evidence="4">
    <location>
        <begin position="322"/>
        <end position="345"/>
    </location>
</feature>
<dbReference type="PROSITE" id="PS50109">
    <property type="entry name" value="HIS_KIN"/>
    <property type="match status" value="1"/>
</dbReference>
<dbReference type="InterPro" id="IPR005467">
    <property type="entry name" value="His_kinase_dom"/>
</dbReference>
<dbReference type="CDD" id="cd12915">
    <property type="entry name" value="PDC2_DGC_like"/>
    <property type="match status" value="1"/>
</dbReference>
<dbReference type="InterPro" id="IPR036890">
    <property type="entry name" value="HATPase_C_sf"/>
</dbReference>
<comment type="catalytic activity">
    <reaction evidence="1">
        <text>ATP + protein L-histidine = ADP + protein N-phospho-L-histidine.</text>
        <dbReference type="EC" id="2.7.13.3"/>
    </reaction>
</comment>
<dbReference type="SMART" id="SM00091">
    <property type="entry name" value="PAS"/>
    <property type="match status" value="1"/>
</dbReference>
<dbReference type="SMART" id="SM00387">
    <property type="entry name" value="HATPase_c"/>
    <property type="match status" value="1"/>
</dbReference>
<feature type="region of interest" description="Disordered" evidence="3">
    <location>
        <begin position="1"/>
        <end position="33"/>
    </location>
</feature>
<gene>
    <name evidence="7" type="ORF">FHS48_003525</name>
</gene>
<dbReference type="InterPro" id="IPR004358">
    <property type="entry name" value="Sig_transdc_His_kin-like_C"/>
</dbReference>
<dbReference type="PANTHER" id="PTHR43065">
    <property type="entry name" value="SENSOR HISTIDINE KINASE"/>
    <property type="match status" value="1"/>
</dbReference>
<dbReference type="PROSITE" id="PS50113">
    <property type="entry name" value="PAC"/>
    <property type="match status" value="1"/>
</dbReference>
<dbReference type="CDD" id="cd12914">
    <property type="entry name" value="PDC1_DGC_like"/>
    <property type="match status" value="1"/>
</dbReference>
<evidence type="ECO:0000256" key="4">
    <source>
        <dbReference type="SAM" id="Phobius"/>
    </source>
</evidence>
<evidence type="ECO:0000256" key="2">
    <source>
        <dbReference type="ARBA" id="ARBA00012438"/>
    </source>
</evidence>
<proteinExistence type="predicted"/>
<dbReference type="EC" id="2.7.13.3" evidence="2"/>
<dbReference type="InterPro" id="IPR013656">
    <property type="entry name" value="PAS_4"/>
</dbReference>
<keyword evidence="8" id="KW-1185">Reference proteome</keyword>
<feature type="transmembrane region" description="Helical" evidence="4">
    <location>
        <begin position="41"/>
        <end position="65"/>
    </location>
</feature>
<dbReference type="EMBL" id="JACIIX010000016">
    <property type="protein sequence ID" value="MBB6212078.1"/>
    <property type="molecule type" value="Genomic_DNA"/>
</dbReference>
<evidence type="ECO:0000259" key="5">
    <source>
        <dbReference type="PROSITE" id="PS50109"/>
    </source>
</evidence>
<dbReference type="Gene3D" id="3.30.450.20">
    <property type="entry name" value="PAS domain"/>
    <property type="match status" value="3"/>
</dbReference>
<dbReference type="InterPro" id="IPR003594">
    <property type="entry name" value="HATPase_dom"/>
</dbReference>
<reference evidence="7 8" key="1">
    <citation type="submission" date="2020-08" db="EMBL/GenBank/DDBJ databases">
        <title>Genomic Encyclopedia of Type Strains, Phase IV (KMG-IV): sequencing the most valuable type-strain genomes for metagenomic binning, comparative biology and taxonomic classification.</title>
        <authorList>
            <person name="Goeker M."/>
        </authorList>
    </citation>
    <scope>NUCLEOTIDE SEQUENCE [LARGE SCALE GENOMIC DNA]</scope>
    <source>
        <strain evidence="7 8">DSM 11590</strain>
    </source>
</reference>
<evidence type="ECO:0000256" key="3">
    <source>
        <dbReference type="SAM" id="MobiDB-lite"/>
    </source>
</evidence>
<dbReference type="SUPFAM" id="SSF55785">
    <property type="entry name" value="PYP-like sensor domain (PAS domain)"/>
    <property type="match status" value="1"/>
</dbReference>
<keyword evidence="4" id="KW-0472">Membrane</keyword>
<dbReference type="RefSeq" id="WP_184265414.1">
    <property type="nucleotide sequence ID" value="NZ_JACIIX010000016.1"/>
</dbReference>
<keyword evidence="4" id="KW-1133">Transmembrane helix</keyword>
<dbReference type="PANTHER" id="PTHR43065:SF42">
    <property type="entry name" value="TWO-COMPONENT SENSOR PPRA"/>
    <property type="match status" value="1"/>
</dbReference>
<dbReference type="InterPro" id="IPR000700">
    <property type="entry name" value="PAS-assoc_C"/>
</dbReference>
<name>A0A7W9ZIF6_NOVIT</name>
<dbReference type="CDD" id="cd00130">
    <property type="entry name" value="PAS"/>
    <property type="match status" value="1"/>
</dbReference>
<dbReference type="Gene3D" id="3.30.565.10">
    <property type="entry name" value="Histidine kinase-like ATPase, C-terminal domain"/>
    <property type="match status" value="1"/>
</dbReference>
<organism evidence="7 8">
    <name type="scientific">Novispirillum itersonii</name>
    <name type="common">Aquaspirillum itersonii</name>
    <dbReference type="NCBI Taxonomy" id="189"/>
    <lineage>
        <taxon>Bacteria</taxon>
        <taxon>Pseudomonadati</taxon>
        <taxon>Pseudomonadota</taxon>
        <taxon>Alphaproteobacteria</taxon>
        <taxon>Rhodospirillales</taxon>
        <taxon>Novispirillaceae</taxon>
        <taxon>Novispirillum</taxon>
    </lineage>
</organism>
<accession>A0A7W9ZIF6</accession>
<dbReference type="InterPro" id="IPR035965">
    <property type="entry name" value="PAS-like_dom_sf"/>
</dbReference>
<feature type="domain" description="Histidine kinase" evidence="5">
    <location>
        <begin position="525"/>
        <end position="770"/>
    </location>
</feature>
<dbReference type="GO" id="GO:0004673">
    <property type="term" value="F:protein histidine kinase activity"/>
    <property type="evidence" value="ECO:0007669"/>
    <property type="project" value="UniProtKB-EC"/>
</dbReference>
<dbReference type="InterPro" id="IPR000014">
    <property type="entry name" value="PAS"/>
</dbReference>
<evidence type="ECO:0000313" key="8">
    <source>
        <dbReference type="Proteomes" id="UP000544872"/>
    </source>
</evidence>
<sequence length="779" mass="84511">MTGGPSVAGDFAPFLSEPPEPEQAPPSGGTDPGLRQKLYRAALRVTAAAVLAFSLTVLVMTVILAQEYRRGLAAAQERTQGAARSYSASLTTLLTHVEVLLQGLRLTVTDQGGAEDAPALTESQIVALLGRFKAADSMMMDFLLIRPDGSVGLWTGPGDPPSVGDRQYFTVHRDTPDHGLYLGAGMVSRAYLGEWFFPMSLRLSAPDGRFLGVLMVSIDLQLVRRRLALLQQDASEVVTVTDPDGVILARLPGGLDVTRRTMDNPLYPDVHKTEITETAARDPIEPATAGDRVITFRKVERFPLVVSASLPREVVLESWYRGLTYAVGFAVLSAVLIGIAAVWILRAQVSRLRAADELERSRQALEREHLLSQTLIDTMPVLMFVRDAAGVYLRCNQKFRDQSGVEDVVGRHIADLPSGEDGEQAIRTDQEVLRSGTPQSYEYTAFAPDGTEHHLLITKAPLRAPDGIVTAVIGTAMDISDRRMMELSLQAERDRAEKALLTLQDAQSSLIRSEKLASLGSLVAGIAHEVNTPVGVSLTGASHLAKEVAALQHRLDDRSLTMTDLQAFLDTAREATDLLVSSNQRAADLIHSFKQVAVDQTSGHRRTFRLAEYLDEVLLSLRPKFKNTPYRVTVDCPQDLEMDSYPGALSQVLTNLLINSLLHGFAGREAGDITISASVVTVRAEDAAADRQAGSDIIELMYKDNGAGIRPDILPRVFDPFFTTRRGAGGSGLGLNIVYNIVVRTLGGTVDLHSQPGEGVCFTFRFPRCTAEVGKGTPG</sequence>
<dbReference type="Pfam" id="PF02518">
    <property type="entry name" value="HATPase_c"/>
    <property type="match status" value="1"/>
</dbReference>
<evidence type="ECO:0000259" key="6">
    <source>
        <dbReference type="PROSITE" id="PS50113"/>
    </source>
</evidence>
<protein>
    <recommendedName>
        <fullName evidence="2">histidine kinase</fullName>
        <ecNumber evidence="2">2.7.13.3</ecNumber>
    </recommendedName>
</protein>
<evidence type="ECO:0000313" key="7">
    <source>
        <dbReference type="EMBL" id="MBB6212078.1"/>
    </source>
</evidence>
<comment type="caution">
    <text evidence="7">The sequence shown here is derived from an EMBL/GenBank/DDBJ whole genome shotgun (WGS) entry which is preliminary data.</text>
</comment>
<evidence type="ECO:0000256" key="1">
    <source>
        <dbReference type="ARBA" id="ARBA00000085"/>
    </source>
</evidence>
<dbReference type="Gene3D" id="1.10.287.130">
    <property type="match status" value="1"/>
</dbReference>
<dbReference type="NCBIfam" id="TIGR00229">
    <property type="entry name" value="sensory_box"/>
    <property type="match status" value="1"/>
</dbReference>
<dbReference type="PRINTS" id="PR00344">
    <property type="entry name" value="BCTRLSENSOR"/>
</dbReference>